<gene>
    <name evidence="1" type="primary">A07g503810.1_BraROA</name>
    <name evidence="2" type="synonym">A02g501070.1_BraROA</name>
    <name evidence="2" type="ORF">IGI04_004943</name>
    <name evidence="1" type="ORF">IGI04_026355</name>
</gene>
<comment type="caution">
    <text evidence="1">The sequence shown here is derived from an EMBL/GenBank/DDBJ whole genome shotgun (WGS) entry which is preliminary data.</text>
</comment>
<evidence type="ECO:0000313" key="2">
    <source>
        <dbReference type="EMBL" id="KAG5408624.1"/>
    </source>
</evidence>
<name>A0ABQ7KW20_BRACM</name>
<reference evidence="1 3" key="1">
    <citation type="submission" date="2021-03" db="EMBL/GenBank/DDBJ databases">
        <authorList>
            <person name="King G.J."/>
            <person name="Bancroft I."/>
            <person name="Baten A."/>
            <person name="Bloomfield J."/>
            <person name="Borpatragohain P."/>
            <person name="He Z."/>
            <person name="Irish N."/>
            <person name="Irwin J."/>
            <person name="Liu K."/>
            <person name="Mauleon R.P."/>
            <person name="Moore J."/>
            <person name="Morris R."/>
            <person name="Ostergaard L."/>
            <person name="Wang B."/>
            <person name="Wells R."/>
        </authorList>
    </citation>
    <scope>NUCLEOTIDE SEQUENCE [LARGE SCALE GENOMIC DNA]</scope>
    <source>
        <strain evidence="1">R-o-18</strain>
        <tissue evidence="1">Leaf</tissue>
    </source>
</reference>
<organism evidence="1 3">
    <name type="scientific">Brassica rapa subsp. trilocularis</name>
    <dbReference type="NCBI Taxonomy" id="1813537"/>
    <lineage>
        <taxon>Eukaryota</taxon>
        <taxon>Viridiplantae</taxon>
        <taxon>Streptophyta</taxon>
        <taxon>Embryophyta</taxon>
        <taxon>Tracheophyta</taxon>
        <taxon>Spermatophyta</taxon>
        <taxon>Magnoliopsida</taxon>
        <taxon>eudicotyledons</taxon>
        <taxon>Gunneridae</taxon>
        <taxon>Pentapetalae</taxon>
        <taxon>rosids</taxon>
        <taxon>malvids</taxon>
        <taxon>Brassicales</taxon>
        <taxon>Brassicaceae</taxon>
        <taxon>Brassiceae</taxon>
        <taxon>Brassica</taxon>
    </lineage>
</organism>
<dbReference type="EMBL" id="JADBGQ010000009">
    <property type="protein sequence ID" value="KAG5378513.1"/>
    <property type="molecule type" value="Genomic_DNA"/>
</dbReference>
<evidence type="ECO:0000313" key="3">
    <source>
        <dbReference type="Proteomes" id="UP000823674"/>
    </source>
</evidence>
<evidence type="ECO:0000313" key="1">
    <source>
        <dbReference type="EMBL" id="KAG5378513.1"/>
    </source>
</evidence>
<dbReference type="EMBL" id="JADBGQ010000002">
    <property type="protein sequence ID" value="KAG5408624.1"/>
    <property type="molecule type" value="Genomic_DNA"/>
</dbReference>
<keyword evidence="3" id="KW-1185">Reference proteome</keyword>
<accession>A0ABQ7KW20</accession>
<dbReference type="Proteomes" id="UP000823674">
    <property type="component" value="Chromosome A07"/>
</dbReference>
<protein>
    <submittedName>
        <fullName evidence="1">Uncharacterized protein</fullName>
    </submittedName>
</protein>
<dbReference type="Proteomes" id="UP000823674">
    <property type="component" value="Chromosome A02"/>
</dbReference>
<sequence>MTSPEIVTTYYLSKIYSLRDAIGAVIEDLGLNGKLKDQRLGYSAKLTISYKRSLGQRKCFSSDGNVEEEPNSIYCLLSIRSILFKIFNSSKPCSNWVISGLIAKGKYPIVMVRSGDQNFESLMRSMGETY</sequence>
<proteinExistence type="predicted"/>